<accession>B0DHQ2</accession>
<keyword evidence="3" id="KW-1185">Reference proteome</keyword>
<dbReference type="InParanoid" id="B0DHQ2"/>
<dbReference type="Proteomes" id="UP000001194">
    <property type="component" value="Unassembled WGS sequence"/>
</dbReference>
<reference evidence="2 3" key="1">
    <citation type="journal article" date="2008" name="Nature">
        <title>The genome of Laccaria bicolor provides insights into mycorrhizal symbiosis.</title>
        <authorList>
            <person name="Martin F."/>
            <person name="Aerts A."/>
            <person name="Ahren D."/>
            <person name="Brun A."/>
            <person name="Danchin E.G.J."/>
            <person name="Duchaussoy F."/>
            <person name="Gibon J."/>
            <person name="Kohler A."/>
            <person name="Lindquist E."/>
            <person name="Pereda V."/>
            <person name="Salamov A."/>
            <person name="Shapiro H.J."/>
            <person name="Wuyts J."/>
            <person name="Blaudez D."/>
            <person name="Buee M."/>
            <person name="Brokstein P."/>
            <person name="Canbaeck B."/>
            <person name="Cohen D."/>
            <person name="Courty P.E."/>
            <person name="Coutinho P.M."/>
            <person name="Delaruelle C."/>
            <person name="Detter J.C."/>
            <person name="Deveau A."/>
            <person name="DiFazio S."/>
            <person name="Duplessis S."/>
            <person name="Fraissinet-Tachet L."/>
            <person name="Lucic E."/>
            <person name="Frey-Klett P."/>
            <person name="Fourrey C."/>
            <person name="Feussner I."/>
            <person name="Gay G."/>
            <person name="Grimwood J."/>
            <person name="Hoegger P.J."/>
            <person name="Jain P."/>
            <person name="Kilaru S."/>
            <person name="Labbe J."/>
            <person name="Lin Y.C."/>
            <person name="Legue V."/>
            <person name="Le Tacon F."/>
            <person name="Marmeisse R."/>
            <person name="Melayah D."/>
            <person name="Montanini B."/>
            <person name="Muratet M."/>
            <person name="Nehls U."/>
            <person name="Niculita-Hirzel H."/>
            <person name="Oudot-Le Secq M.P."/>
            <person name="Peter M."/>
            <person name="Quesneville H."/>
            <person name="Rajashekar B."/>
            <person name="Reich M."/>
            <person name="Rouhier N."/>
            <person name="Schmutz J."/>
            <person name="Yin T."/>
            <person name="Chalot M."/>
            <person name="Henrissat B."/>
            <person name="Kuees U."/>
            <person name="Lucas S."/>
            <person name="Van de Peer Y."/>
            <person name="Podila G.K."/>
            <person name="Polle A."/>
            <person name="Pukkila P.J."/>
            <person name="Richardson P.M."/>
            <person name="Rouze P."/>
            <person name="Sanders I.R."/>
            <person name="Stajich J.E."/>
            <person name="Tunlid A."/>
            <person name="Tuskan G."/>
            <person name="Grigoriev I.V."/>
        </authorList>
    </citation>
    <scope>NUCLEOTIDE SEQUENCE [LARGE SCALE GENOMIC DNA]</scope>
    <source>
        <strain evidence="3">S238N-H82 / ATCC MYA-4686</strain>
    </source>
</reference>
<dbReference type="GeneID" id="6079045"/>
<evidence type="ECO:0000313" key="3">
    <source>
        <dbReference type="Proteomes" id="UP000001194"/>
    </source>
</evidence>
<organism evidence="3">
    <name type="scientific">Laccaria bicolor (strain S238N-H82 / ATCC MYA-4686)</name>
    <name type="common">Bicoloured deceiver</name>
    <name type="synonym">Laccaria laccata var. bicolor</name>
    <dbReference type="NCBI Taxonomy" id="486041"/>
    <lineage>
        <taxon>Eukaryota</taxon>
        <taxon>Fungi</taxon>
        <taxon>Dikarya</taxon>
        <taxon>Basidiomycota</taxon>
        <taxon>Agaricomycotina</taxon>
        <taxon>Agaricomycetes</taxon>
        <taxon>Agaricomycetidae</taxon>
        <taxon>Agaricales</taxon>
        <taxon>Agaricineae</taxon>
        <taxon>Hydnangiaceae</taxon>
        <taxon>Laccaria</taxon>
    </lineage>
</organism>
<evidence type="ECO:0000313" key="2">
    <source>
        <dbReference type="EMBL" id="EDR05875.1"/>
    </source>
</evidence>
<proteinExistence type="predicted"/>
<gene>
    <name evidence="2" type="ORF">LACBIDRAFT_302469</name>
</gene>
<dbReference type="EMBL" id="DS547111">
    <property type="protein sequence ID" value="EDR05875.1"/>
    <property type="molecule type" value="Genomic_DNA"/>
</dbReference>
<sequence length="61" mass="6716">MERLRPGFPTAFPSPVTTQTRRAPLFPKTTTYSRTSKLGMSLLCLLVLDLPLGRPTLVAVT</sequence>
<evidence type="ECO:0000256" key="1">
    <source>
        <dbReference type="SAM" id="MobiDB-lite"/>
    </source>
</evidence>
<protein>
    <submittedName>
        <fullName evidence="2">Predicted protein</fullName>
    </submittedName>
</protein>
<dbReference type="RefSeq" id="XP_001883551.1">
    <property type="nucleotide sequence ID" value="XM_001883516.1"/>
</dbReference>
<dbReference type="AlphaFoldDB" id="B0DHQ2"/>
<dbReference type="KEGG" id="lbc:LACBIDRAFT_302469"/>
<dbReference type="HOGENOM" id="CLU_2923027_0_0_1"/>
<feature type="region of interest" description="Disordered" evidence="1">
    <location>
        <begin position="1"/>
        <end position="20"/>
    </location>
</feature>
<name>B0DHQ2_LACBS</name>